<keyword evidence="2" id="KW-0520">NAD</keyword>
<keyword evidence="1" id="KW-0560">Oxidoreductase</keyword>
<dbReference type="InterPro" id="IPR036291">
    <property type="entry name" value="NAD(P)-bd_dom_sf"/>
</dbReference>
<accession>A0ABV1N8D7</accession>
<sequence length="321" mass="34687">MRVLVHIDDAEQWREALAKRLPEAEVITSAAPLEQRRRADYLAVWKPSAELLGEPVALKGIVNLGAGVDALLNNPALPRDVPIVKLRDAGMAELIGDYVRYGLLHFQRDFDRYRRQQARHQWREHAVVDKADWPVGVLGLGAIGAKVAAMVAADGFPVHGWSRSPKSLPGIHCHHGVAGLEALLERVKSLVLLLPDTPSTHHIIDADALARLPEGASLINPGRGTLIDEAALLDALGENEDESGGAGEGEAKGRLRGALLDAFPEEPLPEASRLWSHPRVWVTPHMAGPTPLEEALDQVAEALRAFEAGAPVDTVDPQAGY</sequence>
<evidence type="ECO:0000313" key="5">
    <source>
        <dbReference type="Proteomes" id="UP001472978"/>
    </source>
</evidence>
<evidence type="ECO:0000313" key="4">
    <source>
        <dbReference type="EMBL" id="MEQ6890013.1"/>
    </source>
</evidence>
<gene>
    <name evidence="4" type="ORF">ABE957_15155</name>
</gene>
<comment type="caution">
    <text evidence="4">The sequence shown here is derived from an EMBL/GenBank/DDBJ whole genome shotgun (WGS) entry which is preliminary data.</text>
</comment>
<proteinExistence type="predicted"/>
<evidence type="ECO:0000256" key="2">
    <source>
        <dbReference type="ARBA" id="ARBA00023027"/>
    </source>
</evidence>
<dbReference type="EMBL" id="JBEGCI010000014">
    <property type="protein sequence ID" value="MEQ6890013.1"/>
    <property type="molecule type" value="Genomic_DNA"/>
</dbReference>
<dbReference type="PANTHER" id="PTHR43333">
    <property type="entry name" value="2-HACID_DH_C DOMAIN-CONTAINING PROTEIN"/>
    <property type="match status" value="1"/>
</dbReference>
<dbReference type="Proteomes" id="UP001472978">
    <property type="component" value="Unassembled WGS sequence"/>
</dbReference>
<feature type="domain" description="D-isomer specific 2-hydroxyacid dehydrogenase NAD-binding" evidence="3">
    <location>
        <begin position="252"/>
        <end position="287"/>
    </location>
</feature>
<organism evidence="4 5">
    <name type="scientific">Halomonas pelophila</name>
    <dbReference type="NCBI Taxonomy" id="3151122"/>
    <lineage>
        <taxon>Bacteria</taxon>
        <taxon>Pseudomonadati</taxon>
        <taxon>Pseudomonadota</taxon>
        <taxon>Gammaproteobacteria</taxon>
        <taxon>Oceanospirillales</taxon>
        <taxon>Halomonadaceae</taxon>
        <taxon>Halomonas</taxon>
    </lineage>
</organism>
<feature type="domain" description="D-isomer specific 2-hydroxyacid dehydrogenase NAD-binding" evidence="3">
    <location>
        <begin position="103"/>
        <end position="240"/>
    </location>
</feature>
<dbReference type="RefSeq" id="WP_349759502.1">
    <property type="nucleotide sequence ID" value="NZ_JBEGCI010000014.1"/>
</dbReference>
<name>A0ABV1N8D7_9GAMM</name>
<dbReference type="CDD" id="cd12164">
    <property type="entry name" value="GDH_like_2"/>
    <property type="match status" value="1"/>
</dbReference>
<evidence type="ECO:0000256" key="1">
    <source>
        <dbReference type="ARBA" id="ARBA00023002"/>
    </source>
</evidence>
<dbReference type="InterPro" id="IPR006140">
    <property type="entry name" value="D-isomer_DH_NAD-bd"/>
</dbReference>
<dbReference type="Gene3D" id="3.40.50.720">
    <property type="entry name" value="NAD(P)-binding Rossmann-like Domain"/>
    <property type="match status" value="2"/>
</dbReference>
<evidence type="ECO:0000259" key="3">
    <source>
        <dbReference type="Pfam" id="PF02826"/>
    </source>
</evidence>
<dbReference type="SUPFAM" id="SSF51735">
    <property type="entry name" value="NAD(P)-binding Rossmann-fold domains"/>
    <property type="match status" value="1"/>
</dbReference>
<dbReference type="PANTHER" id="PTHR43333:SF1">
    <property type="entry name" value="D-ISOMER SPECIFIC 2-HYDROXYACID DEHYDROGENASE NAD-BINDING DOMAIN-CONTAINING PROTEIN"/>
    <property type="match status" value="1"/>
</dbReference>
<dbReference type="Pfam" id="PF02826">
    <property type="entry name" value="2-Hacid_dh_C"/>
    <property type="match status" value="2"/>
</dbReference>
<dbReference type="SUPFAM" id="SSF52283">
    <property type="entry name" value="Formate/glycerate dehydrogenase catalytic domain-like"/>
    <property type="match status" value="1"/>
</dbReference>
<keyword evidence="5" id="KW-1185">Reference proteome</keyword>
<reference evidence="4 5" key="1">
    <citation type="submission" date="2024-05" db="EMBL/GenBank/DDBJ databases">
        <title>Halomonas sp. CS7 16S ribosomal RNA gene Genome sequencing and assembly.</title>
        <authorList>
            <person name="Yook S."/>
        </authorList>
    </citation>
    <scope>NUCLEOTIDE SEQUENCE [LARGE SCALE GENOMIC DNA]</scope>
    <source>
        <strain evidence="4 5">CS7</strain>
    </source>
</reference>
<protein>
    <submittedName>
        <fullName evidence="4">Glyoxylate/hydroxypyruvate reductase A</fullName>
    </submittedName>
</protein>